<keyword evidence="2" id="KW-0808">Transferase</keyword>
<dbReference type="GO" id="GO:0016301">
    <property type="term" value="F:kinase activity"/>
    <property type="evidence" value="ECO:0007669"/>
    <property type="project" value="UniProtKB-KW"/>
</dbReference>
<sequence>MTEPFLSVYGHITIDQIVSVGKFPDINETVDIMSKKTTLGGTGTNIAIEAARLGVPTALCGFIGRDFPATYLEEMEESGLITDEVVTVDDFETSQCTVINDPDLRQKVIFYQGPQGFATRIGKDLLKNASRSKMVHFCTGEPDYYLHLMEGLRGKGPVIAADPAQETYRLWDSARLEKLVSMSDRLFCNSFEAKVIAERLGLEDVTDLEKELVVRTDGSEGSAARIGGRIVRIPVVKGGEPVDATGCGDTYRAGFYAGLYHGYSVEESLVLAASVASFTIEKVGALTNTPTWEQVEERAKDYLK</sequence>
<dbReference type="PANTHER" id="PTHR10584">
    <property type="entry name" value="SUGAR KINASE"/>
    <property type="match status" value="1"/>
</dbReference>
<dbReference type="InterPro" id="IPR002139">
    <property type="entry name" value="Ribo/fructo_kinase"/>
</dbReference>
<evidence type="ECO:0000259" key="4">
    <source>
        <dbReference type="Pfam" id="PF00294"/>
    </source>
</evidence>
<dbReference type="RefSeq" id="WP_015503966.1">
    <property type="nucleotide sequence ID" value="NZ_CAYARL010000009.1"/>
</dbReference>
<reference evidence="5 6" key="1">
    <citation type="submission" date="2016-10" db="EMBL/GenBank/DDBJ databases">
        <title>Complete genome of the TMA-utilizing, human hosted archaeon Methanomethylophilus alvus Gen. nov, sp. nov., strain Mx-05, derived from a pure culture.</title>
        <authorList>
            <person name="Brugere J.-F."/>
            <person name="Ben Hania W."/>
            <person name="Chaudhary P.P."/>
            <person name="Gaci N."/>
            <person name="Borrel G."/>
            <person name="Cao Van Tuat L."/>
            <person name="Fardeau M.-L."/>
            <person name="Harris H.M.B."/>
            <person name="O'Toole P.W."/>
            <person name="Ollivier B."/>
        </authorList>
    </citation>
    <scope>NUCLEOTIDE SEQUENCE [LARGE SCALE GENOMIC DNA]</scope>
    <source>
        <strain evidence="5 6">Mx-05</strain>
    </source>
</reference>
<dbReference type="InterPro" id="IPR029056">
    <property type="entry name" value="Ribokinase-like"/>
</dbReference>
<dbReference type="SUPFAM" id="SSF53613">
    <property type="entry name" value="Ribokinase-like"/>
    <property type="match status" value="1"/>
</dbReference>
<feature type="domain" description="Carbohydrate kinase PfkB" evidence="4">
    <location>
        <begin position="6"/>
        <end position="291"/>
    </location>
</feature>
<dbReference type="InterPro" id="IPR011611">
    <property type="entry name" value="PfkB_dom"/>
</dbReference>
<dbReference type="GO" id="GO:0006796">
    <property type="term" value="P:phosphate-containing compound metabolic process"/>
    <property type="evidence" value="ECO:0007669"/>
    <property type="project" value="UniProtKB-ARBA"/>
</dbReference>
<dbReference type="AlphaFoldDB" id="A0A3G3IEM1"/>
<keyword evidence="3 5" id="KW-0418">Kinase</keyword>
<comment type="similarity">
    <text evidence="1">Belongs to the carbohydrate kinase PfkB family.</text>
</comment>
<dbReference type="OMA" id="HRVTTLG"/>
<evidence type="ECO:0000313" key="6">
    <source>
        <dbReference type="Proteomes" id="UP000273278"/>
    </source>
</evidence>
<dbReference type="PANTHER" id="PTHR10584:SF166">
    <property type="entry name" value="RIBOKINASE"/>
    <property type="match status" value="1"/>
</dbReference>
<gene>
    <name evidence="5" type="ORF">BKD89_00270</name>
</gene>
<evidence type="ECO:0000313" key="5">
    <source>
        <dbReference type="EMBL" id="AYQ54257.1"/>
    </source>
</evidence>
<evidence type="ECO:0000256" key="2">
    <source>
        <dbReference type="ARBA" id="ARBA00022679"/>
    </source>
</evidence>
<organism evidence="5 6">
    <name type="scientific">Methanomethylophilus alvi</name>
    <dbReference type="NCBI Taxonomy" id="1291540"/>
    <lineage>
        <taxon>Archaea</taxon>
        <taxon>Methanobacteriati</taxon>
        <taxon>Thermoplasmatota</taxon>
        <taxon>Thermoplasmata</taxon>
        <taxon>Methanomassiliicoccales</taxon>
        <taxon>Methanomethylophilaceae</taxon>
        <taxon>Methanomethylophilus</taxon>
    </lineage>
</organism>
<dbReference type="Proteomes" id="UP000273278">
    <property type="component" value="Chromosome"/>
</dbReference>
<dbReference type="GeneID" id="41320857"/>
<dbReference type="PRINTS" id="PR00990">
    <property type="entry name" value="RIBOKINASE"/>
</dbReference>
<dbReference type="Pfam" id="PF00294">
    <property type="entry name" value="PfkB"/>
    <property type="match status" value="1"/>
</dbReference>
<evidence type="ECO:0000256" key="3">
    <source>
        <dbReference type="ARBA" id="ARBA00022777"/>
    </source>
</evidence>
<proteinExistence type="inferred from homology"/>
<accession>A0A3G3IEM1</accession>
<dbReference type="Gene3D" id="3.40.1190.20">
    <property type="match status" value="1"/>
</dbReference>
<name>A0A3G3IEM1_9ARCH</name>
<dbReference type="EMBL" id="CP017686">
    <property type="protein sequence ID" value="AYQ54257.1"/>
    <property type="molecule type" value="Genomic_DNA"/>
</dbReference>
<evidence type="ECO:0000256" key="1">
    <source>
        <dbReference type="ARBA" id="ARBA00010688"/>
    </source>
</evidence>
<protein>
    <submittedName>
        <fullName evidence="5">Carbohydrate kinase</fullName>
    </submittedName>
</protein>